<protein>
    <submittedName>
        <fullName evidence="7">Transmembrane amino acid transporter protein</fullName>
    </submittedName>
</protein>
<evidence type="ECO:0000256" key="4">
    <source>
        <dbReference type="ARBA" id="ARBA00023136"/>
    </source>
</evidence>
<feature type="transmembrane region" description="Helical" evidence="5">
    <location>
        <begin position="162"/>
        <end position="185"/>
    </location>
</feature>
<evidence type="ECO:0000256" key="3">
    <source>
        <dbReference type="ARBA" id="ARBA00022989"/>
    </source>
</evidence>
<evidence type="ECO:0000256" key="2">
    <source>
        <dbReference type="ARBA" id="ARBA00022692"/>
    </source>
</evidence>
<evidence type="ECO:0000313" key="8">
    <source>
        <dbReference type="Proteomes" id="UP000009168"/>
    </source>
</evidence>
<dbReference type="RefSeq" id="XP_001023699.2">
    <property type="nucleotide sequence ID" value="XM_001023699.2"/>
</dbReference>
<evidence type="ECO:0000259" key="6">
    <source>
        <dbReference type="Pfam" id="PF01490"/>
    </source>
</evidence>
<dbReference type="HOGENOM" id="CLU_1017328_0_0_1"/>
<reference evidence="8" key="1">
    <citation type="journal article" date="2006" name="PLoS Biol.">
        <title>Macronuclear genome sequence of the ciliate Tetrahymena thermophila, a model eukaryote.</title>
        <authorList>
            <person name="Eisen J.A."/>
            <person name="Coyne R.S."/>
            <person name="Wu M."/>
            <person name="Wu D."/>
            <person name="Thiagarajan M."/>
            <person name="Wortman J.R."/>
            <person name="Badger J.H."/>
            <person name="Ren Q."/>
            <person name="Amedeo P."/>
            <person name="Jones K.M."/>
            <person name="Tallon L.J."/>
            <person name="Delcher A.L."/>
            <person name="Salzberg S.L."/>
            <person name="Silva J.C."/>
            <person name="Haas B.J."/>
            <person name="Majoros W.H."/>
            <person name="Farzad M."/>
            <person name="Carlton J.M."/>
            <person name="Smith R.K. Jr."/>
            <person name="Garg J."/>
            <person name="Pearlman R.E."/>
            <person name="Karrer K.M."/>
            <person name="Sun L."/>
            <person name="Manning G."/>
            <person name="Elde N.C."/>
            <person name="Turkewitz A.P."/>
            <person name="Asai D.J."/>
            <person name="Wilkes D.E."/>
            <person name="Wang Y."/>
            <person name="Cai H."/>
            <person name="Collins K."/>
            <person name="Stewart B.A."/>
            <person name="Lee S.R."/>
            <person name="Wilamowska K."/>
            <person name="Weinberg Z."/>
            <person name="Ruzzo W.L."/>
            <person name="Wloga D."/>
            <person name="Gaertig J."/>
            <person name="Frankel J."/>
            <person name="Tsao C.-C."/>
            <person name="Gorovsky M.A."/>
            <person name="Keeling P.J."/>
            <person name="Waller R.F."/>
            <person name="Patron N.J."/>
            <person name="Cherry J.M."/>
            <person name="Stover N.A."/>
            <person name="Krieger C.J."/>
            <person name="del Toro C."/>
            <person name="Ryder H.F."/>
            <person name="Williamson S.C."/>
            <person name="Barbeau R.A."/>
            <person name="Hamilton E.P."/>
            <person name="Orias E."/>
        </authorList>
    </citation>
    <scope>NUCLEOTIDE SEQUENCE [LARGE SCALE GENOMIC DNA]</scope>
    <source>
        <strain evidence="8">SB210</strain>
    </source>
</reference>
<dbReference type="Pfam" id="PF01490">
    <property type="entry name" value="Aa_trans"/>
    <property type="match status" value="1"/>
</dbReference>
<dbReference type="InParanoid" id="Q246C9"/>
<feature type="transmembrane region" description="Helical" evidence="5">
    <location>
        <begin position="415"/>
        <end position="435"/>
    </location>
</feature>
<feature type="transmembrane region" description="Helical" evidence="5">
    <location>
        <begin position="514"/>
        <end position="534"/>
    </location>
</feature>
<name>Q246C9_TETTS</name>
<feature type="transmembrane region" description="Helical" evidence="5">
    <location>
        <begin position="375"/>
        <end position="395"/>
    </location>
</feature>
<evidence type="ECO:0000313" key="7">
    <source>
        <dbReference type="EMBL" id="EAS03454.2"/>
    </source>
</evidence>
<dbReference type="InterPro" id="IPR013057">
    <property type="entry name" value="AA_transpt_TM"/>
</dbReference>
<dbReference type="KEGG" id="tet:TTHERM_00243690"/>
<comment type="subcellular location">
    <subcellularLocation>
        <location evidence="1">Membrane</location>
        <topology evidence="1">Multi-pass membrane protein</topology>
    </subcellularLocation>
</comment>
<accession>Q246C9</accession>
<organism evidence="7 8">
    <name type="scientific">Tetrahymena thermophila (strain SB210)</name>
    <dbReference type="NCBI Taxonomy" id="312017"/>
    <lineage>
        <taxon>Eukaryota</taxon>
        <taxon>Sar</taxon>
        <taxon>Alveolata</taxon>
        <taxon>Ciliophora</taxon>
        <taxon>Intramacronucleata</taxon>
        <taxon>Oligohymenophorea</taxon>
        <taxon>Hymenostomatida</taxon>
        <taxon>Tetrahymenina</taxon>
        <taxon>Tetrahymenidae</taxon>
        <taxon>Tetrahymena</taxon>
    </lineage>
</organism>
<dbReference type="PANTHER" id="PTHR22950">
    <property type="entry name" value="AMINO ACID TRANSPORTER"/>
    <property type="match status" value="1"/>
</dbReference>
<dbReference type="EMBL" id="GG662474">
    <property type="protein sequence ID" value="EAS03454.2"/>
    <property type="molecule type" value="Genomic_DNA"/>
</dbReference>
<dbReference type="GeneID" id="7837368"/>
<feature type="transmembrane region" description="Helical" evidence="5">
    <location>
        <begin position="575"/>
        <end position="595"/>
    </location>
</feature>
<feature type="transmembrane region" description="Helical" evidence="5">
    <location>
        <begin position="191"/>
        <end position="214"/>
    </location>
</feature>
<feature type="domain" description="Amino acid transporter transmembrane" evidence="6">
    <location>
        <begin position="162"/>
        <end position="595"/>
    </location>
</feature>
<keyword evidence="2 5" id="KW-0812">Transmembrane</keyword>
<keyword evidence="3 5" id="KW-1133">Transmembrane helix</keyword>
<dbReference type="Proteomes" id="UP000009168">
    <property type="component" value="Unassembled WGS sequence"/>
</dbReference>
<sequence length="597" mass="70392">MKQNELEYRKQRKQDDIFKLTSSVRLHTASNQSHEDNNFNNYQALFHSTEDTQSQQLSTFRQFRELHTIKEDLEVLQSQKLQRDNQFLEHYKKLQSLSPPKAFLDNTQSPRDIYQKGLPQAASFIDKSKGFLPKYFYSYETSLSLGNEILDNGEIKWEELKFLNVLLTLMQEFTTSNFFVLPFAFYQGGFLWSNIFLLLSFIMTAYPMVMLVDLKRLTNLTLRELCYAQWGGFGKTIADICVFFTHFSDLYSYIQALGIMIDKFSVFFNLQLTDNAQFWIQIILFYPLVCNPKLTSKLTLRYVCDAFMALGFFLTIYLNLSLIRTQDFRNYSFLRSVNIIQSAMNMFSCFEESISVYEIYRDKFTASQTVTFKKYIWIGHFCIYLMSVILCNLTWLAFGNDTKPNIMEQYDDQSIISFIGKFFFISAAVPAYGHLFQPLDLMSKDLFGIYSENNRLAYQKLKYFDKNNVSYYPKHSEVTGISWFKLCYFHTIPVQEEMELLNKDLISVKYNKRLLFYLTKFFIVYFSVAFGMLTSDISNAIFNIFQIFFKTPISLIIPCHLYLILGNLSYLEKILCYLIIVIGYILTFTSFIFFYQM</sequence>
<feature type="transmembrane region" description="Helical" evidence="5">
    <location>
        <begin position="540"/>
        <end position="563"/>
    </location>
</feature>
<evidence type="ECO:0000256" key="5">
    <source>
        <dbReference type="SAM" id="Phobius"/>
    </source>
</evidence>
<dbReference type="AlphaFoldDB" id="Q246C9"/>
<gene>
    <name evidence="7" type="ORF">TTHERM_00243690</name>
</gene>
<dbReference type="GO" id="GO:0016020">
    <property type="term" value="C:membrane"/>
    <property type="evidence" value="ECO:0007669"/>
    <property type="project" value="UniProtKB-SubCell"/>
</dbReference>
<keyword evidence="8" id="KW-1185">Reference proteome</keyword>
<dbReference type="GO" id="GO:0015179">
    <property type="term" value="F:L-amino acid transmembrane transporter activity"/>
    <property type="evidence" value="ECO:0007669"/>
    <property type="project" value="TreeGrafter"/>
</dbReference>
<feature type="transmembrane region" description="Helical" evidence="5">
    <location>
        <begin position="300"/>
        <end position="320"/>
    </location>
</feature>
<proteinExistence type="predicted"/>
<evidence type="ECO:0000256" key="1">
    <source>
        <dbReference type="ARBA" id="ARBA00004141"/>
    </source>
</evidence>
<keyword evidence="4 5" id="KW-0472">Membrane</keyword>